<dbReference type="PROSITE" id="PS52050">
    <property type="entry name" value="WYL"/>
    <property type="match status" value="1"/>
</dbReference>
<comment type="caution">
    <text evidence="3">The sequence shown here is derived from an EMBL/GenBank/DDBJ whole genome shotgun (WGS) entry which is preliminary data.</text>
</comment>
<dbReference type="InterPro" id="IPR026881">
    <property type="entry name" value="WYL_dom"/>
</dbReference>
<dbReference type="InterPro" id="IPR057727">
    <property type="entry name" value="WCX_dom"/>
</dbReference>
<dbReference type="Proteomes" id="UP001182991">
    <property type="component" value="Unassembled WGS sequence"/>
</dbReference>
<dbReference type="Pfam" id="PF13280">
    <property type="entry name" value="WYL"/>
    <property type="match status" value="1"/>
</dbReference>
<dbReference type="InterPro" id="IPR051534">
    <property type="entry name" value="CBASS_pafABC_assoc_protein"/>
</dbReference>
<reference evidence="4" key="1">
    <citation type="submission" date="2023-07" db="EMBL/GenBank/DDBJ databases">
        <title>Isolating and identifying novel microbial strains from the Mariana Trench.</title>
        <authorList>
            <person name="Fu H."/>
        </authorList>
    </citation>
    <scope>NUCLEOTIDE SEQUENCE [LARGE SCALE GENOMIC DNA]</scope>
    <source>
        <strain evidence="4">T-y2</strain>
    </source>
</reference>
<name>A0ABU2KIA4_9FLAO</name>
<accession>A0ABU2KIA4</accession>
<dbReference type="PANTHER" id="PTHR34580:SF9">
    <property type="entry name" value="SLL5097 PROTEIN"/>
    <property type="match status" value="1"/>
</dbReference>
<evidence type="ECO:0000259" key="2">
    <source>
        <dbReference type="Pfam" id="PF25583"/>
    </source>
</evidence>
<sequence>MAGYKLLRRLEIIIHILDAYPYTSKEDLKHKLERDYELQLTNRTLERDFKALETDFSIGLQYDASKNGYVLDKQDRKRIQSFFKYVELVHLGELFKESLEDFELLREKVVLEDSAKFKGIQHIKPLLLAIKKRKAIAFVYENYTHKTLNSYKIFPLQIREYANRWYVIGVPRGEDHIRTFGLDRMQQLQSKEEVHHHLESYETQLQKFHSVVGLNYNAAEKVERVLLAVTLRQFKYLNSLPLHHSQFLAHKREDGRMELSYHVIPNYELKMQLLKMGPEIEILQPSWLRKEIKTSLQDNLKQYKHEK</sequence>
<protein>
    <submittedName>
        <fullName evidence="3">WYL domain-containing protein</fullName>
    </submittedName>
</protein>
<feature type="domain" description="WYL" evidence="1">
    <location>
        <begin position="122"/>
        <end position="189"/>
    </location>
</feature>
<gene>
    <name evidence="3" type="ORF">RLT85_07350</name>
</gene>
<dbReference type="Pfam" id="PF25583">
    <property type="entry name" value="WCX"/>
    <property type="match status" value="1"/>
</dbReference>
<feature type="domain" description="WCX" evidence="2">
    <location>
        <begin position="225"/>
        <end position="297"/>
    </location>
</feature>
<evidence type="ECO:0000259" key="1">
    <source>
        <dbReference type="Pfam" id="PF13280"/>
    </source>
</evidence>
<evidence type="ECO:0000313" key="3">
    <source>
        <dbReference type="EMBL" id="MDT0294446.1"/>
    </source>
</evidence>
<organism evidence="3 4">
    <name type="scientific">Mesonia ostreae</name>
    <dbReference type="NCBI Taxonomy" id="861110"/>
    <lineage>
        <taxon>Bacteria</taxon>
        <taxon>Pseudomonadati</taxon>
        <taxon>Bacteroidota</taxon>
        <taxon>Flavobacteriia</taxon>
        <taxon>Flavobacteriales</taxon>
        <taxon>Flavobacteriaceae</taxon>
        <taxon>Mesonia</taxon>
    </lineage>
</organism>
<evidence type="ECO:0000313" key="4">
    <source>
        <dbReference type="Proteomes" id="UP001182991"/>
    </source>
</evidence>
<keyword evidence="4" id="KW-1185">Reference proteome</keyword>
<dbReference type="PANTHER" id="PTHR34580">
    <property type="match status" value="1"/>
</dbReference>
<proteinExistence type="predicted"/>
<dbReference type="EMBL" id="JAVRBG010000006">
    <property type="protein sequence ID" value="MDT0294446.1"/>
    <property type="molecule type" value="Genomic_DNA"/>
</dbReference>
<dbReference type="RefSeq" id="WP_311401382.1">
    <property type="nucleotide sequence ID" value="NZ_JAVRBG010000006.1"/>
</dbReference>